<dbReference type="AlphaFoldDB" id="A0A2H9T2G6"/>
<comment type="caution">
    <text evidence="1">The sequence shown here is derived from an EMBL/GenBank/DDBJ whole genome shotgun (WGS) entry which is preliminary data.</text>
</comment>
<sequence>MKLQVKALERKNLNDEKNGEIDVSTLVTLAHKIRSMLVLLKV</sequence>
<protein>
    <submittedName>
        <fullName evidence="1">Uncharacterized protein</fullName>
    </submittedName>
</protein>
<gene>
    <name evidence="1" type="ORF">CI610_03673</name>
</gene>
<name>A0A2H9T2G6_9ZZZZ</name>
<dbReference type="EMBL" id="NSIT01000649">
    <property type="protein sequence ID" value="PJE77405.1"/>
    <property type="molecule type" value="Genomic_DNA"/>
</dbReference>
<organism evidence="1">
    <name type="scientific">invertebrate metagenome</name>
    <dbReference type="NCBI Taxonomy" id="1711999"/>
    <lineage>
        <taxon>unclassified sequences</taxon>
        <taxon>metagenomes</taxon>
        <taxon>organismal metagenomes</taxon>
    </lineage>
</organism>
<proteinExistence type="predicted"/>
<reference evidence="1" key="1">
    <citation type="journal article" date="2017" name="Appl. Environ. Microbiol.">
        <title>Molecular characterization of an Endozoicomonas-like organism causing infection in king scallop Pecten maximus L.</title>
        <authorList>
            <person name="Cano I."/>
            <person name="van Aerle R."/>
            <person name="Ross S."/>
            <person name="Verner-Jeffreys D.W."/>
            <person name="Paley R.K."/>
            <person name="Rimmer G."/>
            <person name="Ryder D."/>
            <person name="Hooper P."/>
            <person name="Stone D."/>
            <person name="Feist S.W."/>
        </authorList>
    </citation>
    <scope>NUCLEOTIDE SEQUENCE</scope>
</reference>
<evidence type="ECO:0000313" key="1">
    <source>
        <dbReference type="EMBL" id="PJE77405.1"/>
    </source>
</evidence>
<accession>A0A2H9T2G6</accession>